<dbReference type="PANTHER" id="PTHR45138">
    <property type="entry name" value="REGULATORY COMPONENTS OF SENSORY TRANSDUCTION SYSTEM"/>
    <property type="match status" value="1"/>
</dbReference>
<keyword evidence="3" id="KW-0472">Membrane</keyword>
<dbReference type="EMBL" id="CP060719">
    <property type="protein sequence ID" value="QNN70414.1"/>
    <property type="molecule type" value="Genomic_DNA"/>
</dbReference>
<keyword evidence="6" id="KW-1185">Reference proteome</keyword>
<dbReference type="PROSITE" id="PS50887">
    <property type="entry name" value="GGDEF"/>
    <property type="match status" value="1"/>
</dbReference>
<feature type="transmembrane region" description="Helical" evidence="3">
    <location>
        <begin position="187"/>
        <end position="205"/>
    </location>
</feature>
<dbReference type="InterPro" id="IPR043128">
    <property type="entry name" value="Rev_trsase/Diguanyl_cyclase"/>
</dbReference>
<accession>A0A7G9SRD9</accession>
<dbReference type="PANTHER" id="PTHR45138:SF9">
    <property type="entry name" value="DIGUANYLATE CYCLASE DGCM-RELATED"/>
    <property type="match status" value="1"/>
</dbReference>
<evidence type="ECO:0000256" key="3">
    <source>
        <dbReference type="SAM" id="Phobius"/>
    </source>
</evidence>
<dbReference type="Gene3D" id="3.30.70.270">
    <property type="match status" value="1"/>
</dbReference>
<gene>
    <name evidence="5" type="ORF">H9L16_01895</name>
</gene>
<dbReference type="InterPro" id="IPR029787">
    <property type="entry name" value="Nucleotide_cyclase"/>
</dbReference>
<dbReference type="GO" id="GO:0052621">
    <property type="term" value="F:diguanylate cyclase activity"/>
    <property type="evidence" value="ECO:0007669"/>
    <property type="project" value="UniProtKB-EC"/>
</dbReference>
<dbReference type="Pfam" id="PF00990">
    <property type="entry name" value="GGDEF"/>
    <property type="match status" value="1"/>
</dbReference>
<feature type="transmembrane region" description="Helical" evidence="3">
    <location>
        <begin position="119"/>
        <end position="138"/>
    </location>
</feature>
<dbReference type="InterPro" id="IPR050469">
    <property type="entry name" value="Diguanylate_Cyclase"/>
</dbReference>
<protein>
    <recommendedName>
        <fullName evidence="1">diguanylate cyclase</fullName>
        <ecNumber evidence="1">2.7.7.65</ecNumber>
    </recommendedName>
</protein>
<proteinExistence type="predicted"/>
<dbReference type="SUPFAM" id="SSF55073">
    <property type="entry name" value="Nucleotide cyclase"/>
    <property type="match status" value="1"/>
</dbReference>
<dbReference type="EC" id="2.7.7.65" evidence="1"/>
<dbReference type="InterPro" id="IPR000160">
    <property type="entry name" value="GGDEF_dom"/>
</dbReference>
<feature type="domain" description="GGDEF" evidence="4">
    <location>
        <begin position="244"/>
        <end position="378"/>
    </location>
</feature>
<feature type="transmembrane region" description="Helical" evidence="3">
    <location>
        <begin position="145"/>
        <end position="167"/>
    </location>
</feature>
<dbReference type="Proteomes" id="UP000515804">
    <property type="component" value="Chromosome"/>
</dbReference>
<feature type="transmembrane region" description="Helical" evidence="3">
    <location>
        <begin position="63"/>
        <end position="82"/>
    </location>
</feature>
<feature type="transmembrane region" description="Helical" evidence="3">
    <location>
        <begin position="94"/>
        <end position="113"/>
    </location>
</feature>
<evidence type="ECO:0000256" key="2">
    <source>
        <dbReference type="ARBA" id="ARBA00034247"/>
    </source>
</evidence>
<dbReference type="NCBIfam" id="TIGR00254">
    <property type="entry name" value="GGDEF"/>
    <property type="match status" value="1"/>
</dbReference>
<evidence type="ECO:0000259" key="4">
    <source>
        <dbReference type="PROSITE" id="PS50887"/>
    </source>
</evidence>
<reference evidence="5 6" key="1">
    <citation type="submission" date="2020-08" db="EMBL/GenBank/DDBJ databases">
        <title>Genome sequence of Thermomonas carbonis KCTC 42013T.</title>
        <authorList>
            <person name="Hyun D.-W."/>
            <person name="Bae J.-W."/>
        </authorList>
    </citation>
    <scope>NUCLEOTIDE SEQUENCE [LARGE SCALE GENOMIC DNA]</scope>
    <source>
        <strain evidence="5 6">KCTC 42013</strain>
    </source>
</reference>
<name>A0A7G9SRD9_9GAMM</name>
<sequence length="378" mass="41741">MPIANSGWRDFWPRLLERPDALMLELGAGGELLVSQMRAVLSLLLLPLPLINVLGGGKLEESLIGLFGAVFAIVMSLVWLALARQRGRYRWLPWITATYDVSMTTLVLGLLAWSSPVIGLNSLVVWAFYLIAICMTALRNDGRLTLYTGLLALLEYALLSLSIFALVGSPDQLMSLDYGTATPGTQIQRLVLLAMVTGITTTIVYRMQRLVDLSGTDGLTGLPNRTWLAHRFPGMLETTRGQGGSLSICLLNLDHFRRINDEIGHQAGDRALRHAVDVLQQQLEEGDFLSRLGGEEFALLMPLPIGRAWERLDSMRRTTASQPFLSDPGADPLRVTFSAGIASWPQDGADLSQLLRRADVRLRQAKLEGRNRVLARDL</sequence>
<evidence type="ECO:0000313" key="6">
    <source>
        <dbReference type="Proteomes" id="UP000515804"/>
    </source>
</evidence>
<dbReference type="KEGG" id="tcn:H9L16_01895"/>
<organism evidence="5 6">
    <name type="scientific">Thermomonas carbonis</name>
    <dbReference type="NCBI Taxonomy" id="1463158"/>
    <lineage>
        <taxon>Bacteria</taxon>
        <taxon>Pseudomonadati</taxon>
        <taxon>Pseudomonadota</taxon>
        <taxon>Gammaproteobacteria</taxon>
        <taxon>Lysobacterales</taxon>
        <taxon>Lysobacteraceae</taxon>
        <taxon>Thermomonas</taxon>
    </lineage>
</organism>
<comment type="catalytic activity">
    <reaction evidence="2">
        <text>2 GTP = 3',3'-c-di-GMP + 2 diphosphate</text>
        <dbReference type="Rhea" id="RHEA:24898"/>
        <dbReference type="ChEBI" id="CHEBI:33019"/>
        <dbReference type="ChEBI" id="CHEBI:37565"/>
        <dbReference type="ChEBI" id="CHEBI:58805"/>
        <dbReference type="EC" id="2.7.7.65"/>
    </reaction>
</comment>
<dbReference type="SMART" id="SM00267">
    <property type="entry name" value="GGDEF"/>
    <property type="match status" value="1"/>
</dbReference>
<keyword evidence="3" id="KW-1133">Transmembrane helix</keyword>
<evidence type="ECO:0000256" key="1">
    <source>
        <dbReference type="ARBA" id="ARBA00012528"/>
    </source>
</evidence>
<evidence type="ECO:0000313" key="5">
    <source>
        <dbReference type="EMBL" id="QNN70414.1"/>
    </source>
</evidence>
<dbReference type="AlphaFoldDB" id="A0A7G9SRD9"/>
<dbReference type="CDD" id="cd01949">
    <property type="entry name" value="GGDEF"/>
    <property type="match status" value="1"/>
</dbReference>
<keyword evidence="3" id="KW-0812">Transmembrane</keyword>
<dbReference type="RefSeq" id="WP_187552930.1">
    <property type="nucleotide sequence ID" value="NZ_BMZL01000001.1"/>
</dbReference>